<comment type="function">
    <text evidence="1">Accessory subunit of the mitochondrial membrane respiratory chain NADH dehydrogenase (Complex I), that is believed not to be involved in catalysis. Complex I functions in the transfer of electrons from NADH to the respiratory chain. The immediate electron acceptor for the enzyme is believed to be ubiquinone.</text>
</comment>
<evidence type="ECO:0000256" key="2">
    <source>
        <dbReference type="ARBA" id="ARBA00004434"/>
    </source>
</evidence>
<dbReference type="GO" id="GO:0005743">
    <property type="term" value="C:mitochondrial inner membrane"/>
    <property type="evidence" value="ECO:0007669"/>
    <property type="project" value="UniProtKB-SubCell"/>
</dbReference>
<evidence type="ECO:0000256" key="7">
    <source>
        <dbReference type="ARBA" id="ARBA00022692"/>
    </source>
</evidence>
<evidence type="ECO:0000256" key="15">
    <source>
        <dbReference type="ARBA" id="ARBA00031387"/>
    </source>
</evidence>
<keyword evidence="12" id="KW-0496">Mitochondrion</keyword>
<dbReference type="InterPro" id="IPR019329">
    <property type="entry name" value="NADH_UbQ_OxRdtase_ESSS_su"/>
</dbReference>
<dbReference type="EMBL" id="GIIL01006625">
    <property type="protein sequence ID" value="NOV50351.1"/>
    <property type="molecule type" value="Transcribed_RNA"/>
</dbReference>
<evidence type="ECO:0000256" key="6">
    <source>
        <dbReference type="ARBA" id="ARBA00022660"/>
    </source>
</evidence>
<dbReference type="PANTHER" id="PTHR13327:SF0">
    <property type="entry name" value="NADH DEHYDROGENASE [UBIQUINONE] 1 BETA SUBCOMPLEX SUBUNIT 11, MITOCHONDRIAL"/>
    <property type="match status" value="1"/>
</dbReference>
<evidence type="ECO:0000256" key="9">
    <source>
        <dbReference type="ARBA" id="ARBA00022946"/>
    </source>
</evidence>
<keyword evidence="10" id="KW-0249">Electron transport</keyword>
<keyword evidence="9" id="KW-0809">Transit peptide</keyword>
<proteinExistence type="inferred from homology"/>
<dbReference type="AlphaFoldDB" id="A0A6M2DZ28"/>
<name>A0A6M2DZ28_XENCH</name>
<comment type="subcellular location">
    <subcellularLocation>
        <location evidence="2">Mitochondrion inner membrane</location>
        <topology evidence="2">Single-pass membrane protein</topology>
    </subcellularLocation>
</comment>
<evidence type="ECO:0000313" key="18">
    <source>
        <dbReference type="EMBL" id="NOV50351.1"/>
    </source>
</evidence>
<keyword evidence="13" id="KW-0472">Membrane</keyword>
<evidence type="ECO:0000256" key="8">
    <source>
        <dbReference type="ARBA" id="ARBA00022792"/>
    </source>
</evidence>
<protein>
    <recommendedName>
        <fullName evidence="4">NADH dehydrogenase [ubiquinone] 1 beta subcomplex subunit 11, mitochondrial</fullName>
    </recommendedName>
    <alternativeName>
        <fullName evidence="15">Complex I-ESSS</fullName>
    </alternativeName>
    <alternativeName>
        <fullName evidence="14">NADH-ubiquinone oxidoreductase ESSS subunit</fullName>
    </alternativeName>
</protein>
<evidence type="ECO:0000256" key="13">
    <source>
        <dbReference type="ARBA" id="ARBA00023136"/>
    </source>
</evidence>
<organism evidence="18">
    <name type="scientific">Xenopsylla cheopis</name>
    <name type="common">Oriental rat flea</name>
    <name type="synonym">Pulex cheopis</name>
    <dbReference type="NCBI Taxonomy" id="163159"/>
    <lineage>
        <taxon>Eukaryota</taxon>
        <taxon>Metazoa</taxon>
        <taxon>Ecdysozoa</taxon>
        <taxon>Arthropoda</taxon>
        <taxon>Hexapoda</taxon>
        <taxon>Insecta</taxon>
        <taxon>Pterygota</taxon>
        <taxon>Neoptera</taxon>
        <taxon>Endopterygota</taxon>
        <taxon>Siphonaptera</taxon>
        <taxon>Pulicidae</taxon>
        <taxon>Xenopsyllinae</taxon>
        <taxon>Xenopsylla</taxon>
    </lineage>
</organism>
<evidence type="ECO:0000256" key="14">
    <source>
        <dbReference type="ARBA" id="ARBA00030753"/>
    </source>
</evidence>
<keyword evidence="7" id="KW-0812">Transmembrane</keyword>
<evidence type="ECO:0000256" key="11">
    <source>
        <dbReference type="ARBA" id="ARBA00022989"/>
    </source>
</evidence>
<evidence type="ECO:0000256" key="1">
    <source>
        <dbReference type="ARBA" id="ARBA00003195"/>
    </source>
</evidence>
<comment type="similarity">
    <text evidence="3">Belongs to the complex I NDUFB11 subunit family.</text>
</comment>
<comment type="subunit">
    <text evidence="16">Complex I is composed of 45 different subunits. Interacts with BCAP31.</text>
</comment>
<keyword evidence="17" id="KW-0732">Signal</keyword>
<sequence length="76" mass="8831">MHCVFFFSITLCIVFGGFAWTYAPDHSLRHWAQREAFLELRRREELGLPLIDKNLVDPSQIVLPTDEELGDTEIII</sequence>
<reference evidence="18" key="1">
    <citation type="submission" date="2020-03" db="EMBL/GenBank/DDBJ databases">
        <title>Transcriptomic Profiling of the Digestive Tract of the Rat Flea, Xenopsylla cheopis, Following Blood Feeding and Infection with Yersinia pestis.</title>
        <authorList>
            <person name="Bland D.M."/>
            <person name="Martens C.A."/>
            <person name="Virtaneva K."/>
            <person name="Kanakabandi K."/>
            <person name="Long D."/>
            <person name="Rosenke R."/>
            <person name="Saturday G.A."/>
            <person name="Hoyt F.H."/>
            <person name="Bruno D.P."/>
            <person name="Ribeiro J.M.C."/>
            <person name="Hinnebusch J."/>
        </authorList>
    </citation>
    <scope>NUCLEOTIDE SEQUENCE</scope>
</reference>
<evidence type="ECO:0000256" key="10">
    <source>
        <dbReference type="ARBA" id="ARBA00022982"/>
    </source>
</evidence>
<dbReference type="Pfam" id="PF10183">
    <property type="entry name" value="ESSS"/>
    <property type="match status" value="1"/>
</dbReference>
<evidence type="ECO:0000256" key="16">
    <source>
        <dbReference type="ARBA" id="ARBA00046528"/>
    </source>
</evidence>
<evidence type="ECO:0000256" key="17">
    <source>
        <dbReference type="SAM" id="SignalP"/>
    </source>
</evidence>
<keyword evidence="6" id="KW-0679">Respiratory chain</keyword>
<evidence type="ECO:0000256" key="5">
    <source>
        <dbReference type="ARBA" id="ARBA00022448"/>
    </source>
</evidence>
<feature type="chain" id="PRO_5027121272" description="NADH dehydrogenase [ubiquinone] 1 beta subcomplex subunit 11, mitochondrial" evidence="17">
    <location>
        <begin position="20"/>
        <end position="76"/>
    </location>
</feature>
<accession>A0A6M2DZ28</accession>
<evidence type="ECO:0000256" key="12">
    <source>
        <dbReference type="ARBA" id="ARBA00023128"/>
    </source>
</evidence>
<keyword evidence="11" id="KW-1133">Transmembrane helix</keyword>
<dbReference type="PANTHER" id="PTHR13327">
    <property type="entry name" value="NADH-UBIQUINONE OXIDOREDUCTASE ESSS SUBUNIT, MITOCHONDRIAL PRECURSOR"/>
    <property type="match status" value="1"/>
</dbReference>
<evidence type="ECO:0000256" key="3">
    <source>
        <dbReference type="ARBA" id="ARBA00008915"/>
    </source>
</evidence>
<feature type="signal peptide" evidence="17">
    <location>
        <begin position="1"/>
        <end position="19"/>
    </location>
</feature>
<keyword evidence="5" id="KW-0813">Transport</keyword>
<evidence type="ECO:0000256" key="4">
    <source>
        <dbReference type="ARBA" id="ARBA00018632"/>
    </source>
</evidence>
<keyword evidence="8" id="KW-0999">Mitochondrion inner membrane</keyword>